<sequence>MIENRSIQEAFVNGMQPDRGVWELPSTKWTGTKSRKLQSSDDEAFLAPEAVRKSFPTRECTSCKGDMNDSPPSLDLCSKVIPTTERCHKTTRDDDFDVLRRSRSLDSREVFVGGRNTEWHIKYNSLRMQNEETQKKSSLPLEGSEGSTRHRKSIYSTVYESKDRRIPQFTPMKSKIPVLLNTFSPDYKSTHRDYRYVNCRQRAPNVAHRCRVNAAFEKMFHKMCTKKYRGNIIDCTSHRKWMREAQVDIDEDGKCFKKCAKGKMTLNITEYKCAIKRMCDVVGSDYWEVLEKMACYKDAGSISPVSIASSIKSGNSLNRRIS</sequence>
<gene>
    <name evidence="1" type="ORF">JTE90_017374</name>
</gene>
<comment type="caution">
    <text evidence="1">The sequence shown here is derived from an EMBL/GenBank/DDBJ whole genome shotgun (WGS) entry which is preliminary data.</text>
</comment>
<reference evidence="1 2" key="1">
    <citation type="journal article" date="2022" name="Nat. Ecol. Evol.">
        <title>A masculinizing supergene underlies an exaggerated male reproductive morph in a spider.</title>
        <authorList>
            <person name="Hendrickx F."/>
            <person name="De Corte Z."/>
            <person name="Sonet G."/>
            <person name="Van Belleghem S.M."/>
            <person name="Kostlbacher S."/>
            <person name="Vangestel C."/>
        </authorList>
    </citation>
    <scope>NUCLEOTIDE SEQUENCE [LARGE SCALE GENOMIC DNA]</scope>
    <source>
        <strain evidence="1">W744_W776</strain>
    </source>
</reference>
<protein>
    <submittedName>
        <fullName evidence="1">Uncharacterized protein</fullName>
    </submittedName>
</protein>
<name>A0AAV6VPF5_9ARAC</name>
<evidence type="ECO:0000313" key="1">
    <source>
        <dbReference type="EMBL" id="KAG8198509.1"/>
    </source>
</evidence>
<dbReference type="AlphaFoldDB" id="A0AAV6VPF5"/>
<accession>A0AAV6VPF5</accession>
<evidence type="ECO:0000313" key="2">
    <source>
        <dbReference type="Proteomes" id="UP000827092"/>
    </source>
</evidence>
<keyword evidence="2" id="KW-1185">Reference proteome</keyword>
<proteinExistence type="predicted"/>
<organism evidence="1 2">
    <name type="scientific">Oedothorax gibbosus</name>
    <dbReference type="NCBI Taxonomy" id="931172"/>
    <lineage>
        <taxon>Eukaryota</taxon>
        <taxon>Metazoa</taxon>
        <taxon>Ecdysozoa</taxon>
        <taxon>Arthropoda</taxon>
        <taxon>Chelicerata</taxon>
        <taxon>Arachnida</taxon>
        <taxon>Araneae</taxon>
        <taxon>Araneomorphae</taxon>
        <taxon>Entelegynae</taxon>
        <taxon>Araneoidea</taxon>
        <taxon>Linyphiidae</taxon>
        <taxon>Erigoninae</taxon>
        <taxon>Oedothorax</taxon>
    </lineage>
</organism>
<dbReference type="Proteomes" id="UP000827092">
    <property type="component" value="Unassembled WGS sequence"/>
</dbReference>
<dbReference type="EMBL" id="JAFNEN010000039">
    <property type="protein sequence ID" value="KAG8198509.1"/>
    <property type="molecule type" value="Genomic_DNA"/>
</dbReference>